<name>A0A8C5END4_GOUWI</name>
<keyword evidence="4" id="KW-0472">Membrane</keyword>
<dbReference type="Ensembl" id="ENSGWIT00000021716.1">
    <property type="protein sequence ID" value="ENSGWIP00000019728.1"/>
    <property type="gene ID" value="ENSGWIG00000010756.1"/>
</dbReference>
<evidence type="ECO:0000313" key="6">
    <source>
        <dbReference type="Proteomes" id="UP000694680"/>
    </source>
</evidence>
<dbReference type="Gene3D" id="3.80.10.10">
    <property type="entry name" value="Ribonuclease Inhibitor"/>
    <property type="match status" value="3"/>
</dbReference>
<evidence type="ECO:0000313" key="5">
    <source>
        <dbReference type="Ensembl" id="ENSGWIP00000019728.1"/>
    </source>
</evidence>
<dbReference type="InterPro" id="IPR032675">
    <property type="entry name" value="LRR_dom_sf"/>
</dbReference>
<dbReference type="SUPFAM" id="SSF52058">
    <property type="entry name" value="L domain-like"/>
    <property type="match status" value="1"/>
</dbReference>
<feature type="transmembrane region" description="Helical" evidence="4">
    <location>
        <begin position="418"/>
        <end position="441"/>
    </location>
</feature>
<sequence length="460" mass="51778">STPCILKLIMLHTRCAFLLVLYICPLAYLEVYFCPSYCCCFHPELLVLCESLGLRSVPGSIPLSTSALSMARNQLCDVDQQLRPFSMLLQLSLGHNLLTRFPRGLPPSLESLLLHNNRITYITSGVLRPLGNLKRLYLEHNDIRAFQPGALHGLHQLQILSLKGNQLTSLPLHLPSSLNLLDVSANCISVLDVASLTPLWNLQVLKINSNCLRLISEGAFDWLPRLISVDLSDNLWLCQCDIMYLYRWMLSSPVRMATTDLECTEPAHLAHRLLLNLSVLTICPQFQKPNHRMQGGDLSYVLEERRAAKAMMQNSEESQQKTSNQTSSEGENIQESRRTGMLHYSLETLTYEQCLSLNKTQSVPPFIFKTATPLPEECQRCRENTTAGSPPNRTTRFPLSTNVPRVEPYEFPQHDSPVVIALLAVLCVLVALLMLAVLIVLKKLLLHRQRVAPINVLPAR</sequence>
<proteinExistence type="predicted"/>
<dbReference type="GO" id="GO:0031102">
    <property type="term" value="P:neuron projection regeneration"/>
    <property type="evidence" value="ECO:0007669"/>
    <property type="project" value="TreeGrafter"/>
</dbReference>
<dbReference type="Proteomes" id="UP000694680">
    <property type="component" value="Chromosome 9"/>
</dbReference>
<evidence type="ECO:0000256" key="2">
    <source>
        <dbReference type="ARBA" id="ARBA00022737"/>
    </source>
</evidence>
<dbReference type="InterPro" id="IPR001611">
    <property type="entry name" value="Leu-rich_rpt"/>
</dbReference>
<reference evidence="5" key="3">
    <citation type="submission" date="2025-09" db="UniProtKB">
        <authorList>
            <consortium name="Ensembl"/>
        </authorList>
    </citation>
    <scope>IDENTIFICATION</scope>
</reference>
<feature type="compositionally biased region" description="Polar residues" evidence="3">
    <location>
        <begin position="312"/>
        <end position="333"/>
    </location>
</feature>
<dbReference type="AlphaFoldDB" id="A0A8C5END4"/>
<dbReference type="SMART" id="SM00369">
    <property type="entry name" value="LRR_TYP"/>
    <property type="match status" value="5"/>
</dbReference>
<keyword evidence="2" id="KW-0677">Repeat</keyword>
<dbReference type="PANTHER" id="PTHR47114">
    <property type="match status" value="1"/>
</dbReference>
<accession>A0A8C5END4</accession>
<evidence type="ECO:0000256" key="3">
    <source>
        <dbReference type="SAM" id="MobiDB-lite"/>
    </source>
</evidence>
<dbReference type="InterPro" id="IPR003591">
    <property type="entry name" value="Leu-rich_rpt_typical-subtyp"/>
</dbReference>
<protein>
    <submittedName>
        <fullName evidence="5">Si:ch211-191d15.2</fullName>
    </submittedName>
</protein>
<dbReference type="InterPro" id="IPR051071">
    <property type="entry name" value="LRR-bact_E3_ubiq_ligases"/>
</dbReference>
<dbReference type="Pfam" id="PF13855">
    <property type="entry name" value="LRR_8"/>
    <property type="match status" value="2"/>
</dbReference>
<reference evidence="5" key="2">
    <citation type="submission" date="2025-08" db="UniProtKB">
        <authorList>
            <consortium name="Ensembl"/>
        </authorList>
    </citation>
    <scope>IDENTIFICATION</scope>
</reference>
<evidence type="ECO:0000256" key="1">
    <source>
        <dbReference type="ARBA" id="ARBA00022614"/>
    </source>
</evidence>
<feature type="region of interest" description="Disordered" evidence="3">
    <location>
        <begin position="309"/>
        <end position="337"/>
    </location>
</feature>
<keyword evidence="4" id="KW-1133">Transmembrane helix</keyword>
<reference evidence="5" key="1">
    <citation type="submission" date="2020-06" db="EMBL/GenBank/DDBJ databases">
        <authorList>
            <consortium name="Wellcome Sanger Institute Data Sharing"/>
        </authorList>
    </citation>
    <scope>NUCLEOTIDE SEQUENCE [LARGE SCALE GENOMIC DNA]</scope>
</reference>
<keyword evidence="6" id="KW-1185">Reference proteome</keyword>
<keyword evidence="1" id="KW-0433">Leucine-rich repeat</keyword>
<evidence type="ECO:0000256" key="4">
    <source>
        <dbReference type="SAM" id="Phobius"/>
    </source>
</evidence>
<keyword evidence="4" id="KW-0812">Transmembrane</keyword>
<organism evidence="5 6">
    <name type="scientific">Gouania willdenowi</name>
    <name type="common">Blunt-snouted clingfish</name>
    <name type="synonym">Lepadogaster willdenowi</name>
    <dbReference type="NCBI Taxonomy" id="441366"/>
    <lineage>
        <taxon>Eukaryota</taxon>
        <taxon>Metazoa</taxon>
        <taxon>Chordata</taxon>
        <taxon>Craniata</taxon>
        <taxon>Vertebrata</taxon>
        <taxon>Euteleostomi</taxon>
        <taxon>Actinopterygii</taxon>
        <taxon>Neopterygii</taxon>
        <taxon>Teleostei</taxon>
        <taxon>Neoteleostei</taxon>
        <taxon>Acanthomorphata</taxon>
        <taxon>Ovalentaria</taxon>
        <taxon>Blenniimorphae</taxon>
        <taxon>Blenniiformes</taxon>
        <taxon>Gobiesocoidei</taxon>
        <taxon>Gobiesocidae</taxon>
        <taxon>Gobiesocinae</taxon>
        <taxon>Gouania</taxon>
    </lineage>
</organism>
<dbReference type="PANTHER" id="PTHR47114:SF3">
    <property type="entry name" value="LEUCINE-RICH ALPHA-2-GLYCOPROTEIN-LIKE"/>
    <property type="match status" value="1"/>
</dbReference>